<dbReference type="InterPro" id="IPR051470">
    <property type="entry name" value="Thiol:disulfide_interchange"/>
</dbReference>
<dbReference type="PROSITE" id="PS51257">
    <property type="entry name" value="PROKAR_LIPOPROTEIN"/>
    <property type="match status" value="1"/>
</dbReference>
<gene>
    <name evidence="3" type="ORF">TISLANDTSLP1_11330</name>
</gene>
<feature type="domain" description="Thioredoxin-like fold" evidence="2">
    <location>
        <begin position="125"/>
        <end position="236"/>
    </location>
</feature>
<dbReference type="EMBL" id="BSDX01000001">
    <property type="protein sequence ID" value="GLI53440.1"/>
    <property type="molecule type" value="Genomic_DNA"/>
</dbReference>
<keyword evidence="4" id="KW-1185">Reference proteome</keyword>
<dbReference type="Proteomes" id="UP001144297">
    <property type="component" value="Unassembled WGS sequence"/>
</dbReference>
<evidence type="ECO:0000313" key="3">
    <source>
        <dbReference type="EMBL" id="GLI53440.1"/>
    </source>
</evidence>
<evidence type="ECO:0000313" key="4">
    <source>
        <dbReference type="Proteomes" id="UP001144297"/>
    </source>
</evidence>
<feature type="signal peptide" evidence="1">
    <location>
        <begin position="1"/>
        <end position="22"/>
    </location>
</feature>
<organism evidence="3 4">
    <name type="scientific">Thermodesulfovibrio yellowstonii</name>
    <dbReference type="NCBI Taxonomy" id="28262"/>
    <lineage>
        <taxon>Bacteria</taxon>
        <taxon>Pseudomonadati</taxon>
        <taxon>Nitrospirota</taxon>
        <taxon>Thermodesulfovibrionia</taxon>
        <taxon>Thermodesulfovibrionales</taxon>
        <taxon>Thermodesulfovibrionaceae</taxon>
        <taxon>Thermodesulfovibrio</taxon>
    </lineage>
</organism>
<evidence type="ECO:0000259" key="2">
    <source>
        <dbReference type="Pfam" id="PF13098"/>
    </source>
</evidence>
<dbReference type="PANTHER" id="PTHR35272">
    <property type="entry name" value="THIOL:DISULFIDE INTERCHANGE PROTEIN DSBC-RELATED"/>
    <property type="match status" value="1"/>
</dbReference>
<dbReference type="InterPro" id="IPR012336">
    <property type="entry name" value="Thioredoxin-like_fold"/>
</dbReference>
<accession>A0A9W6GFY2</accession>
<dbReference type="InterPro" id="IPR036249">
    <property type="entry name" value="Thioredoxin-like_sf"/>
</dbReference>
<keyword evidence="1" id="KW-0732">Signal</keyword>
<dbReference type="Pfam" id="PF13098">
    <property type="entry name" value="Thioredoxin_2"/>
    <property type="match status" value="1"/>
</dbReference>
<dbReference type="AlphaFoldDB" id="A0A9W6GFY2"/>
<dbReference type="PANTHER" id="PTHR35272:SF3">
    <property type="entry name" value="THIOL:DISULFIDE INTERCHANGE PROTEIN DSBC"/>
    <property type="match status" value="1"/>
</dbReference>
<reference evidence="3" key="1">
    <citation type="submission" date="2022-12" db="EMBL/GenBank/DDBJ databases">
        <title>Reference genome sequencing for broad-spectrum identification of bacterial and archaeal isolates by mass spectrometry.</title>
        <authorList>
            <person name="Sekiguchi Y."/>
            <person name="Tourlousse D.M."/>
        </authorList>
    </citation>
    <scope>NUCLEOTIDE SEQUENCE</scope>
    <source>
        <strain evidence="3">TSL-P1</strain>
    </source>
</reference>
<dbReference type="Gene3D" id="3.40.30.10">
    <property type="entry name" value="Glutaredoxin"/>
    <property type="match status" value="1"/>
</dbReference>
<dbReference type="SUPFAM" id="SSF52833">
    <property type="entry name" value="Thioredoxin-like"/>
    <property type="match status" value="1"/>
</dbReference>
<name>A0A9W6GFY2_9BACT</name>
<feature type="chain" id="PRO_5040798975" evidence="1">
    <location>
        <begin position="23"/>
        <end position="243"/>
    </location>
</feature>
<comment type="caution">
    <text evidence="3">The sequence shown here is derived from an EMBL/GenBank/DDBJ whole genome shotgun (WGS) entry which is preliminary data.</text>
</comment>
<protein>
    <submittedName>
        <fullName evidence="3">Thiol:disulfide interchange protein</fullName>
    </submittedName>
</protein>
<proteinExistence type="predicted"/>
<evidence type="ECO:0000256" key="1">
    <source>
        <dbReference type="SAM" id="SignalP"/>
    </source>
</evidence>
<sequence length="243" mass="27646">MKRTSFLGIFLIISLLSCNLTTNPCTNIKEKELKETLKIDFDSIVEKNEIKGTNLCQIVIQRNGVFNIFYAYPDGKTFIFGDIYKNGIFLSKATLERIQEKAFKNFQTEIDKVVVFSYKPEGANKYIYMITDPDCPFCEKAKQEVKQWADLKKVEIKVIFLPLETLHPHAKDKAIRAVCAGMKYDDYLNSKWVGQLCNDGTKKIQDSIALMKKINVNGTPSFISFNGKRIVGFSPEGLDAIIN</sequence>